<keyword evidence="7 13" id="KW-0863">Zinc-finger</keyword>
<evidence type="ECO:0000256" key="8">
    <source>
        <dbReference type="ARBA" id="ARBA00022786"/>
    </source>
</evidence>
<comment type="subcellular location">
    <subcellularLocation>
        <location evidence="2 14">Nucleus</location>
    </subcellularLocation>
</comment>
<proteinExistence type="inferred from homology"/>
<reference evidence="18" key="1">
    <citation type="journal article" date="2020" name="Fungal Divers.">
        <title>Resolving the Mortierellaceae phylogeny through synthesis of multi-gene phylogenetics and phylogenomics.</title>
        <authorList>
            <person name="Vandepol N."/>
            <person name="Liber J."/>
            <person name="Desiro A."/>
            <person name="Na H."/>
            <person name="Kennedy M."/>
            <person name="Barry K."/>
            <person name="Grigoriev I.V."/>
            <person name="Miller A.N."/>
            <person name="O'Donnell K."/>
            <person name="Stajich J.E."/>
            <person name="Bonito G."/>
        </authorList>
    </citation>
    <scope>NUCLEOTIDE SEQUENCE</scope>
    <source>
        <strain evidence="18">KOD1015</strain>
    </source>
</reference>
<feature type="coiled-coil region" evidence="15">
    <location>
        <begin position="577"/>
        <end position="604"/>
    </location>
</feature>
<protein>
    <recommendedName>
        <fullName evidence="14">E3 ubiquitin protein ligase</fullName>
        <ecNumber evidence="14">2.3.2.27</ecNumber>
    </recommendedName>
</protein>
<evidence type="ECO:0000256" key="15">
    <source>
        <dbReference type="SAM" id="Coils"/>
    </source>
</evidence>
<feature type="region of interest" description="Disordered" evidence="16">
    <location>
        <begin position="1"/>
        <end position="83"/>
    </location>
</feature>
<dbReference type="GO" id="GO:0016567">
    <property type="term" value="P:protein ubiquitination"/>
    <property type="evidence" value="ECO:0007669"/>
    <property type="project" value="UniProtKB-UniRule"/>
</dbReference>
<keyword evidence="5 14" id="KW-0808">Transferase</keyword>
<dbReference type="SUPFAM" id="SSF57850">
    <property type="entry name" value="RING/U-box"/>
    <property type="match status" value="1"/>
</dbReference>
<dbReference type="AlphaFoldDB" id="A0A9P6FSJ8"/>
<dbReference type="Proteomes" id="UP000780801">
    <property type="component" value="Unassembled WGS sequence"/>
</dbReference>
<dbReference type="PANTHER" id="PTHR23163">
    <property type="entry name" value="RING FINGER PROTEIN-RELATED"/>
    <property type="match status" value="1"/>
</dbReference>
<dbReference type="InterPro" id="IPR013956">
    <property type="entry name" value="E3_ubiquit_lig_Bre1"/>
</dbReference>
<sequence>MDDRSIRKRRLTDETVPPNSSSSVSRIGSPSGAGASAAAVTGTGAGGSVPVISPPPNKRQFTGLEKSVGSPASNGTKEDPEPANAAEEVLLRFQKEAIWRQVQEYRRELTKTQEKINQLDDRQIDYGNHTNIVDAAWDKLLDDLKSLLQRSELLPGRVHHDAKEGSKLAIVLSEAPELHDTDQVLELTEGAIKKSVAKRSESIKDIILTLLKGVDAWTRKYDGFTAVLVEKVQGNNTIHQLLEEHRNAVRKSGMDFTEVDRLQSEHHVFSDQIRRLKNEIEMTRNRLKETTGDIEKSNVRLHELQEDQERSKRAQEAAASSSLFSVNGTGSASGIATAFGLDFGDSTREELLQYRRLAQSRLAELEEAQAQRTMLRGELEKIRSQLDRLPDDKIQDSIYGRALLVQIQNVRNEADFYRSEVLRMRAELEDLRVSRRKFMDALEAEEKNRRAALEAEVKKLENDISRVRDSRDRFQQMYENRCAKDEYELQQNQEIRKIANSRKDRITALSADIQRLQTLLSSDSKDKDTFAFYLKGENSKNSLKESREKLKHALERIRLCSMELEATKQATLQERDLEAITASEQQLQEQVEHLSSRITQLETVVGLGAKDETKELVRQIDEKDEAILRLELLLQAHEAVQAPLLNELHTVATAWGQLEEATSRKVIDLAQKEDLIFKLLSDKTRQEAKCNNLIRAKEQSSNMTAVMRRQSDMQQDQIRRLEEREKNLNDQMIVLEKEQTTMNDEIMQHKFKVQEYTQQNTTFKDKFSRQEERLAELQGLLKERTEAYENETATRKRLIEEADGMKKKLEEQAKKSSEGPGDSEAAKQAAGYLKLLKCPACDVNFKSHVILRCMHVFCKSCMDKQMEYRQRKCPTCRENFGAKDVKEIYL</sequence>
<keyword evidence="11 14" id="KW-0175">Coiled coil</keyword>
<dbReference type="EMBL" id="JAABOA010001700">
    <property type="protein sequence ID" value="KAF9581043.1"/>
    <property type="molecule type" value="Genomic_DNA"/>
</dbReference>
<dbReference type="InterPro" id="IPR001841">
    <property type="entry name" value="Znf_RING"/>
</dbReference>
<dbReference type="PANTHER" id="PTHR23163:SF0">
    <property type="entry name" value="E3 UBIQUITIN-PROTEIN LIGASE BRE1"/>
    <property type="match status" value="1"/>
</dbReference>
<evidence type="ECO:0000259" key="17">
    <source>
        <dbReference type="PROSITE" id="PS50089"/>
    </source>
</evidence>
<dbReference type="GO" id="GO:0006325">
    <property type="term" value="P:chromatin organization"/>
    <property type="evidence" value="ECO:0007669"/>
    <property type="project" value="UniProtKB-KW"/>
</dbReference>
<evidence type="ECO:0000256" key="7">
    <source>
        <dbReference type="ARBA" id="ARBA00022771"/>
    </source>
</evidence>
<keyword evidence="9 14" id="KW-0862">Zinc</keyword>
<feature type="coiled-coil region" evidence="15">
    <location>
        <begin position="788"/>
        <end position="815"/>
    </location>
</feature>
<accession>A0A9P6FSJ8</accession>
<feature type="coiled-coil region" evidence="15">
    <location>
        <begin position="348"/>
        <end position="477"/>
    </location>
</feature>
<dbReference type="CDD" id="cd16499">
    <property type="entry name" value="RING-HC_Bre1-like"/>
    <property type="match status" value="1"/>
</dbReference>
<dbReference type="EC" id="2.3.2.27" evidence="14"/>
<dbReference type="GO" id="GO:0005634">
    <property type="term" value="C:nucleus"/>
    <property type="evidence" value="ECO:0007669"/>
    <property type="project" value="UniProtKB-SubCell"/>
</dbReference>
<evidence type="ECO:0000256" key="9">
    <source>
        <dbReference type="ARBA" id="ARBA00022833"/>
    </source>
</evidence>
<dbReference type="GO" id="GO:0008270">
    <property type="term" value="F:zinc ion binding"/>
    <property type="evidence" value="ECO:0007669"/>
    <property type="project" value="UniProtKB-KW"/>
</dbReference>
<evidence type="ECO:0000313" key="19">
    <source>
        <dbReference type="Proteomes" id="UP000780801"/>
    </source>
</evidence>
<comment type="pathway">
    <text evidence="3 14">Protein modification; protein ubiquitination.</text>
</comment>
<name>A0A9P6FSJ8_9FUNG</name>
<dbReference type="OrthoDB" id="10266039at2759"/>
<comment type="similarity">
    <text evidence="4 14">Belongs to the BRE1 family.</text>
</comment>
<evidence type="ECO:0000256" key="4">
    <source>
        <dbReference type="ARBA" id="ARBA00005555"/>
    </source>
</evidence>
<dbReference type="Pfam" id="PF08647">
    <property type="entry name" value="BRE1"/>
    <property type="match status" value="1"/>
</dbReference>
<evidence type="ECO:0000256" key="5">
    <source>
        <dbReference type="ARBA" id="ARBA00022679"/>
    </source>
</evidence>
<evidence type="ECO:0000256" key="10">
    <source>
        <dbReference type="ARBA" id="ARBA00022853"/>
    </source>
</evidence>
<dbReference type="PROSITE" id="PS50089">
    <property type="entry name" value="ZF_RING_2"/>
    <property type="match status" value="1"/>
</dbReference>
<keyword evidence="6 14" id="KW-0479">Metal-binding</keyword>
<keyword evidence="12 14" id="KW-0539">Nucleus</keyword>
<evidence type="ECO:0000256" key="6">
    <source>
        <dbReference type="ARBA" id="ARBA00022723"/>
    </source>
</evidence>
<dbReference type="PROSITE" id="PS00518">
    <property type="entry name" value="ZF_RING_1"/>
    <property type="match status" value="1"/>
</dbReference>
<feature type="coiled-coil region" evidence="15">
    <location>
        <begin position="259"/>
        <end position="314"/>
    </location>
</feature>
<dbReference type="GO" id="GO:0061630">
    <property type="term" value="F:ubiquitin protein ligase activity"/>
    <property type="evidence" value="ECO:0007669"/>
    <property type="project" value="UniProtKB-EC"/>
</dbReference>
<organism evidence="18 19">
    <name type="scientific">Lunasporangiospora selenospora</name>
    <dbReference type="NCBI Taxonomy" id="979761"/>
    <lineage>
        <taxon>Eukaryota</taxon>
        <taxon>Fungi</taxon>
        <taxon>Fungi incertae sedis</taxon>
        <taxon>Mucoromycota</taxon>
        <taxon>Mortierellomycotina</taxon>
        <taxon>Mortierellomycetes</taxon>
        <taxon>Mortierellales</taxon>
        <taxon>Mortierellaceae</taxon>
        <taxon>Lunasporangiospora</taxon>
    </lineage>
</organism>
<keyword evidence="10 14" id="KW-0156">Chromatin regulator</keyword>
<evidence type="ECO:0000256" key="1">
    <source>
        <dbReference type="ARBA" id="ARBA00000900"/>
    </source>
</evidence>
<evidence type="ECO:0000313" key="18">
    <source>
        <dbReference type="EMBL" id="KAF9581043.1"/>
    </source>
</evidence>
<evidence type="ECO:0000256" key="12">
    <source>
        <dbReference type="ARBA" id="ARBA00023242"/>
    </source>
</evidence>
<dbReference type="InterPro" id="IPR013083">
    <property type="entry name" value="Znf_RING/FYVE/PHD"/>
</dbReference>
<dbReference type="GO" id="GO:0033503">
    <property type="term" value="C:HULC complex"/>
    <property type="evidence" value="ECO:0007669"/>
    <property type="project" value="TreeGrafter"/>
</dbReference>
<keyword evidence="19" id="KW-1185">Reference proteome</keyword>
<comment type="catalytic activity">
    <reaction evidence="1 14">
        <text>S-ubiquitinyl-[E2 ubiquitin-conjugating enzyme]-L-cysteine + [acceptor protein]-L-lysine = [E2 ubiquitin-conjugating enzyme]-L-cysteine + N(6)-ubiquitinyl-[acceptor protein]-L-lysine.</text>
        <dbReference type="EC" id="2.3.2.27"/>
    </reaction>
</comment>
<evidence type="ECO:0000256" key="2">
    <source>
        <dbReference type="ARBA" id="ARBA00004123"/>
    </source>
</evidence>
<evidence type="ECO:0000256" key="14">
    <source>
        <dbReference type="RuleBase" id="RU365038"/>
    </source>
</evidence>
<evidence type="ECO:0000256" key="11">
    <source>
        <dbReference type="ARBA" id="ARBA00023054"/>
    </source>
</evidence>
<dbReference type="Pfam" id="PF13920">
    <property type="entry name" value="zf-C3HC4_3"/>
    <property type="match status" value="1"/>
</dbReference>
<feature type="compositionally biased region" description="Low complexity" evidence="16">
    <location>
        <begin position="17"/>
        <end position="42"/>
    </location>
</feature>
<comment type="caution">
    <text evidence="18">The sequence shown here is derived from an EMBL/GenBank/DDBJ whole genome shotgun (WGS) entry which is preliminary data.</text>
</comment>
<feature type="domain" description="RING-type" evidence="17">
    <location>
        <begin position="838"/>
        <end position="877"/>
    </location>
</feature>
<evidence type="ECO:0000256" key="13">
    <source>
        <dbReference type="PROSITE-ProRule" id="PRU00175"/>
    </source>
</evidence>
<gene>
    <name evidence="18" type="primary">BRE1_1</name>
    <name evidence="18" type="ORF">BGW38_002090</name>
</gene>
<dbReference type="InterPro" id="IPR017907">
    <property type="entry name" value="Znf_RING_CS"/>
</dbReference>
<evidence type="ECO:0000256" key="16">
    <source>
        <dbReference type="SAM" id="MobiDB-lite"/>
    </source>
</evidence>
<feature type="coiled-coil region" evidence="15">
    <location>
        <begin position="711"/>
        <end position="738"/>
    </location>
</feature>
<dbReference type="Gene3D" id="3.30.40.10">
    <property type="entry name" value="Zinc/RING finger domain, C3HC4 (zinc finger)"/>
    <property type="match status" value="1"/>
</dbReference>
<feature type="compositionally biased region" description="Basic residues" evidence="16">
    <location>
        <begin position="1"/>
        <end position="10"/>
    </location>
</feature>
<keyword evidence="8 14" id="KW-0833">Ubl conjugation pathway</keyword>
<evidence type="ECO:0000256" key="3">
    <source>
        <dbReference type="ARBA" id="ARBA00004906"/>
    </source>
</evidence>